<dbReference type="RefSeq" id="WP_187637971.1">
    <property type="nucleotide sequence ID" value="NZ_VZQQ01000044.1"/>
</dbReference>
<evidence type="ECO:0000313" key="6">
    <source>
        <dbReference type="Proteomes" id="UP000736373"/>
    </source>
</evidence>
<keyword evidence="6" id="KW-1185">Reference proteome</keyword>
<keyword evidence="4" id="KW-0802">TPR repeat</keyword>
<protein>
    <recommendedName>
        <fullName evidence="2">Tetratricopeptide repeat protein 38</fullName>
    </recommendedName>
</protein>
<sequence>MYPDQRGLALTTDSADAVRHFDAAIRHYLEYRLATADDVKHALEADPNFVMGHCLAGCLLMTFQTLATRDRVLSHLTAARAGLPHVSPREARHVAALEAWYGGNTRQVARILEQIVIDHPTDLLALRLHHFNSFWLGDSQGLRSLPACALGAWESSMPGFGNVLSMLAFGYEECGDYVTAERLGRQAFEISPDDLWAVHAVAHVLEMQGRLGEGMAWLDRAPDAWADRNPFKDHLWWHAALFPLERGDYEKVLALYDRSIRVDANGFYLDVQNAASLLLRLQLLDVDVGERWQELADLAEARIGDHVLPFTDLHFMMALAASGRHDAAARLLASLRGFSETSPSDAATTMKSVGLQLSEAIVALVEGDYGAVVDRLAPIRRALADVGASHSQRDIFNLMLIEAALRGGRASLARALLSERVTLRPCSLGNWTRYAAALDATGDRRAAAAARQHRDELLAV</sequence>
<dbReference type="Gene3D" id="1.25.40.10">
    <property type="entry name" value="Tetratricopeptide repeat domain"/>
    <property type="match status" value="1"/>
</dbReference>
<dbReference type="EMBL" id="VZQQ01000044">
    <property type="protein sequence ID" value="MBC8751042.1"/>
    <property type="molecule type" value="Genomic_DNA"/>
</dbReference>
<evidence type="ECO:0000256" key="4">
    <source>
        <dbReference type="ARBA" id="ARBA00022803"/>
    </source>
</evidence>
<accession>A0ABR7PXS3</accession>
<reference evidence="5 6" key="1">
    <citation type="submission" date="2019-09" db="EMBL/GenBank/DDBJ databases">
        <title>Paraburkholderia podalyriae sp. nov., A South African Podalyria-associated rhizobium.</title>
        <authorList>
            <person name="Mavima L."/>
            <person name="Beukes C.W."/>
            <person name="Palmer M."/>
            <person name="De Meyer S.E."/>
            <person name="James E.K."/>
            <person name="Maluk M."/>
            <person name="Avontuur J.R."/>
            <person name="Chan W.Y."/>
            <person name="Venter S.N."/>
            <person name="Steenkamp E.T."/>
        </authorList>
    </citation>
    <scope>NUCLEOTIDE SEQUENCE [LARGE SCALE GENOMIC DNA]</scope>
    <source>
        <strain evidence="5 6">WC7.3b</strain>
    </source>
</reference>
<dbReference type="InterPro" id="IPR011990">
    <property type="entry name" value="TPR-like_helical_dom_sf"/>
</dbReference>
<dbReference type="CDD" id="cd05804">
    <property type="entry name" value="StaR_like"/>
    <property type="match status" value="1"/>
</dbReference>
<name>A0ABR7PXS3_9BURK</name>
<comment type="similarity">
    <text evidence="1">Belongs to the TTC38 family.</text>
</comment>
<gene>
    <name evidence="5" type="ORF">F6X42_32065</name>
</gene>
<dbReference type="PANTHER" id="PTHR16263">
    <property type="entry name" value="TETRATRICOPEPTIDE REPEAT PROTEIN 38"/>
    <property type="match status" value="1"/>
</dbReference>
<evidence type="ECO:0000256" key="2">
    <source>
        <dbReference type="ARBA" id="ARBA00019992"/>
    </source>
</evidence>
<dbReference type="PANTHER" id="PTHR16263:SF4">
    <property type="entry name" value="TETRATRICOPEPTIDE REPEAT PROTEIN 38"/>
    <property type="match status" value="1"/>
</dbReference>
<dbReference type="InterPro" id="IPR033891">
    <property type="entry name" value="TTC38"/>
</dbReference>
<proteinExistence type="inferred from homology"/>
<organism evidence="5 6">
    <name type="scientific">Paraburkholderia podalyriae</name>
    <dbReference type="NCBI Taxonomy" id="1938811"/>
    <lineage>
        <taxon>Bacteria</taxon>
        <taxon>Pseudomonadati</taxon>
        <taxon>Pseudomonadota</taxon>
        <taxon>Betaproteobacteria</taxon>
        <taxon>Burkholderiales</taxon>
        <taxon>Burkholderiaceae</taxon>
        <taxon>Paraburkholderia</taxon>
    </lineage>
</organism>
<dbReference type="Proteomes" id="UP000736373">
    <property type="component" value="Unassembled WGS sequence"/>
</dbReference>
<keyword evidence="3" id="KW-0677">Repeat</keyword>
<dbReference type="SUPFAM" id="SSF48452">
    <property type="entry name" value="TPR-like"/>
    <property type="match status" value="1"/>
</dbReference>
<evidence type="ECO:0000313" key="5">
    <source>
        <dbReference type="EMBL" id="MBC8751042.1"/>
    </source>
</evidence>
<comment type="caution">
    <text evidence="5">The sequence shown here is derived from an EMBL/GenBank/DDBJ whole genome shotgun (WGS) entry which is preliminary data.</text>
</comment>
<evidence type="ECO:0000256" key="3">
    <source>
        <dbReference type="ARBA" id="ARBA00022737"/>
    </source>
</evidence>
<evidence type="ECO:0000256" key="1">
    <source>
        <dbReference type="ARBA" id="ARBA00005857"/>
    </source>
</evidence>